<name>A0A409XQY8_PSICY</name>
<dbReference type="STRING" id="93625.A0A409XQY8"/>
<protein>
    <submittedName>
        <fullName evidence="10">Uncharacterized protein</fullName>
    </submittedName>
</protein>
<keyword evidence="6" id="KW-0406">Ion transport</keyword>
<evidence type="ECO:0000256" key="8">
    <source>
        <dbReference type="SAM" id="MobiDB-lite"/>
    </source>
</evidence>
<evidence type="ECO:0000256" key="9">
    <source>
        <dbReference type="SAM" id="Phobius"/>
    </source>
</evidence>
<dbReference type="GO" id="GO:0005254">
    <property type="term" value="F:chloride channel activity"/>
    <property type="evidence" value="ECO:0007669"/>
    <property type="project" value="InterPro"/>
</dbReference>
<dbReference type="OrthoDB" id="1368at2759"/>
<dbReference type="PANTHER" id="PTHR33281">
    <property type="entry name" value="UPF0187 PROTEIN YNEE"/>
    <property type="match status" value="1"/>
</dbReference>
<feature type="transmembrane region" description="Helical" evidence="9">
    <location>
        <begin position="48"/>
        <end position="69"/>
    </location>
</feature>
<dbReference type="InParanoid" id="A0A409XQY8"/>
<evidence type="ECO:0000256" key="1">
    <source>
        <dbReference type="ARBA" id="ARBA00004651"/>
    </source>
</evidence>
<dbReference type="GO" id="GO:0005886">
    <property type="term" value="C:plasma membrane"/>
    <property type="evidence" value="ECO:0007669"/>
    <property type="project" value="UniProtKB-SubCell"/>
</dbReference>
<organism evidence="10 11">
    <name type="scientific">Psilocybe cyanescens</name>
    <dbReference type="NCBI Taxonomy" id="93625"/>
    <lineage>
        <taxon>Eukaryota</taxon>
        <taxon>Fungi</taxon>
        <taxon>Dikarya</taxon>
        <taxon>Basidiomycota</taxon>
        <taxon>Agaricomycotina</taxon>
        <taxon>Agaricomycetes</taxon>
        <taxon>Agaricomycetidae</taxon>
        <taxon>Agaricales</taxon>
        <taxon>Agaricineae</taxon>
        <taxon>Strophariaceae</taxon>
        <taxon>Psilocybe</taxon>
    </lineage>
</organism>
<accession>A0A409XQY8</accession>
<evidence type="ECO:0000256" key="5">
    <source>
        <dbReference type="ARBA" id="ARBA00022989"/>
    </source>
</evidence>
<feature type="region of interest" description="Disordered" evidence="8">
    <location>
        <begin position="202"/>
        <end position="271"/>
    </location>
</feature>
<evidence type="ECO:0000256" key="6">
    <source>
        <dbReference type="ARBA" id="ARBA00023065"/>
    </source>
</evidence>
<feature type="region of interest" description="Disordered" evidence="8">
    <location>
        <begin position="296"/>
        <end position="320"/>
    </location>
</feature>
<feature type="region of interest" description="Disordered" evidence="8">
    <location>
        <begin position="1"/>
        <end position="26"/>
    </location>
</feature>
<sequence>MAKNLKNKRSATGNHPLLPASQPGSNHEPMPRIPVYSVITWTLDRGSVIWRIWPAVLLHTAFAAVVVTLDMQKIICLEVPNVMLTVLGVVIGFVISYRASSGYDRYWTGRTCWSDVIRTSRTLGRLIWFHVPPRLSPKTPQEIQSGRLERTEQELNKVMAEKRMALDLVEGFAVSLKHHIRSELGIYYEDLYHLVRPMHTHHHTADDDNAHGGTTSALPSPRKAQRITSQTVIINAPQPSSLSPPPPTQPSSSPSSSSPRQVYADIDSDPIIPPINAYGTFDFASTSRRHYHDLSAKSSVSTLSQHRPLMPSSQPPKSDNVMDKVDGNLIPFANMIAVLKRRFASGSEQKVPFTGGRGSTQMVPDEYRPLPPDRKWQGPLHPGSYAKHRPKIAGGGENLPLEILRCLSEWVSVLDDRGTVQGPTLGPMLGAIAAFEDSLTALERILTTPLPFTVWLYLFFLPFQLVAIFGYYAIPGVAIAAFIYLGFLAAGEEIEQPFGYDDNDLDLDLFCHLIIHSDIAQLKSSPCLHAYFGPEAEQPDRTRPRSLNLTEIASMRDQEREGGGAAVFH</sequence>
<comment type="caution">
    <text evidence="10">The sequence shown here is derived from an EMBL/GenBank/DDBJ whole genome shotgun (WGS) entry which is preliminary data.</text>
</comment>
<reference evidence="10 11" key="1">
    <citation type="journal article" date="2018" name="Evol. Lett.">
        <title>Horizontal gene cluster transfer increased hallucinogenic mushroom diversity.</title>
        <authorList>
            <person name="Reynolds H.T."/>
            <person name="Vijayakumar V."/>
            <person name="Gluck-Thaler E."/>
            <person name="Korotkin H.B."/>
            <person name="Matheny P.B."/>
            <person name="Slot J.C."/>
        </authorList>
    </citation>
    <scope>NUCLEOTIDE SEQUENCE [LARGE SCALE GENOMIC DNA]</scope>
    <source>
        <strain evidence="10 11">2631</strain>
    </source>
</reference>
<dbReference type="Pfam" id="PF25539">
    <property type="entry name" value="Bestrophin_2"/>
    <property type="match status" value="2"/>
</dbReference>
<evidence type="ECO:0000256" key="4">
    <source>
        <dbReference type="ARBA" id="ARBA00022692"/>
    </source>
</evidence>
<evidence type="ECO:0000256" key="7">
    <source>
        <dbReference type="ARBA" id="ARBA00023136"/>
    </source>
</evidence>
<evidence type="ECO:0000256" key="2">
    <source>
        <dbReference type="ARBA" id="ARBA00022448"/>
    </source>
</evidence>
<dbReference type="PANTHER" id="PTHR33281:SF19">
    <property type="entry name" value="VOLTAGE-DEPENDENT ANION CHANNEL-FORMING PROTEIN YNEE"/>
    <property type="match status" value="1"/>
</dbReference>
<feature type="transmembrane region" description="Helical" evidence="9">
    <location>
        <begin position="81"/>
        <end position="100"/>
    </location>
</feature>
<comment type="subcellular location">
    <subcellularLocation>
        <location evidence="1">Cell membrane</location>
        <topology evidence="1">Multi-pass membrane protein</topology>
    </subcellularLocation>
</comment>
<keyword evidence="5 9" id="KW-1133">Transmembrane helix</keyword>
<evidence type="ECO:0000313" key="10">
    <source>
        <dbReference type="EMBL" id="PPQ93138.1"/>
    </source>
</evidence>
<dbReference type="Proteomes" id="UP000283269">
    <property type="component" value="Unassembled WGS sequence"/>
</dbReference>
<dbReference type="EMBL" id="NHYD01000842">
    <property type="protein sequence ID" value="PPQ93138.1"/>
    <property type="molecule type" value="Genomic_DNA"/>
</dbReference>
<proteinExistence type="predicted"/>
<keyword evidence="3" id="KW-1003">Cell membrane</keyword>
<keyword evidence="4 9" id="KW-0812">Transmembrane</keyword>
<evidence type="ECO:0000256" key="3">
    <source>
        <dbReference type="ARBA" id="ARBA00022475"/>
    </source>
</evidence>
<feature type="compositionally biased region" description="Low complexity" evidence="8">
    <location>
        <begin position="250"/>
        <end position="259"/>
    </location>
</feature>
<gene>
    <name evidence="10" type="ORF">CVT25_003519</name>
</gene>
<dbReference type="AlphaFoldDB" id="A0A409XQY8"/>
<evidence type="ECO:0000313" key="11">
    <source>
        <dbReference type="Proteomes" id="UP000283269"/>
    </source>
</evidence>
<dbReference type="InterPro" id="IPR044669">
    <property type="entry name" value="YneE/VCCN1/2-like"/>
</dbReference>
<feature type="compositionally biased region" description="Polar residues" evidence="8">
    <location>
        <begin position="296"/>
        <end position="317"/>
    </location>
</feature>
<keyword evidence="7 9" id="KW-0472">Membrane</keyword>
<keyword evidence="2" id="KW-0813">Transport</keyword>
<keyword evidence="11" id="KW-1185">Reference proteome</keyword>